<accession>A0A3D8QD75</accession>
<dbReference type="EMBL" id="PDLM01000016">
    <property type="protein sequence ID" value="RDW59558.1"/>
    <property type="molecule type" value="Genomic_DNA"/>
</dbReference>
<protein>
    <recommendedName>
        <fullName evidence="3">Clr5 domain-containing protein</fullName>
    </recommendedName>
</protein>
<dbReference type="PANTHER" id="PTHR38788:SF3">
    <property type="entry name" value="CLR5 DOMAIN-CONTAINING PROTEIN"/>
    <property type="match status" value="1"/>
</dbReference>
<dbReference type="PANTHER" id="PTHR38788">
    <property type="entry name" value="CLR5 DOMAIN-CONTAINING PROTEIN"/>
    <property type="match status" value="1"/>
</dbReference>
<dbReference type="Gene3D" id="1.25.40.20">
    <property type="entry name" value="Ankyrin repeat-containing domain"/>
    <property type="match status" value="1"/>
</dbReference>
<evidence type="ECO:0000313" key="5">
    <source>
        <dbReference type="Proteomes" id="UP000256645"/>
    </source>
</evidence>
<sequence>MLKVVHYEPGPSRPRAKITESEWQMHRAQLERYHKTEKLNDIIQLMDREHGFRPSRRQYIQKFKEWELCKNVPKRDMKVMIRKAAQRTANGKDATVFQWHGQLVESHKLDRFRQQFPDWELPNSPFAATPPYISVSTPGKNDDPYIGPSFIFESHTGDNPMDKIIQQCLEEIQNEDERKYSHLPTQPASSISSELQNLLCSAMQECLVGARKSKPSINSSHDRIFDGIQKFRIQEDIHFQNPDRQDMGDTVTPPVVSSNNNHPLLWKLSATVQNENFTVDITEQETASPVRMREKFSQLLDEASALNQGQLIRDGTEDITQMKRKLTITITPTETNDRIKRQAIFRFTQHTISSRVIKLTPVIIFKSMIPGNSEVFDIASSGTVRELRELLELPKVSINVCDPQGRSLLNYAAGNGNLEMIRFLAEFIEDVDAFEPDQGGFDSLNYQGSLRVALDYGEYFSNASSTGAEGELPPLLIVCSTYSGGTSDEIDTAAKVILLLQRGADILVKDPTNGFNCFHYILSHEKPSVRGHELDDSITRDILMILLTAGADVYGTTNSDISVSEIAHWNNRGKLWSEVLGIYGYDPEAVSAGDTSHQSRLNISFEEYIKAREPIYYRDVLTACDHPKGCRCHFQGFAQELDEESDQDSNEELSMMDDNFEERSIHTYEDSHEKLEGNPNTAPNDEESELDDGFDENSFHEDESDGHFENPSDQSTETETETNHVFDDLYYENLKNMET</sequence>
<dbReference type="OrthoDB" id="5986190at2759"/>
<dbReference type="AlphaFoldDB" id="A0A3D8QD75"/>
<feature type="compositionally biased region" description="Acidic residues" evidence="2">
    <location>
        <begin position="684"/>
        <end position="695"/>
    </location>
</feature>
<dbReference type="PROSITE" id="PS50088">
    <property type="entry name" value="ANK_REPEAT"/>
    <property type="match status" value="1"/>
</dbReference>
<keyword evidence="1" id="KW-0040">ANK repeat</keyword>
<feature type="domain" description="Clr5" evidence="3">
    <location>
        <begin position="20"/>
        <end position="70"/>
    </location>
</feature>
<dbReference type="Pfam" id="PF14420">
    <property type="entry name" value="Clr5"/>
    <property type="match status" value="1"/>
</dbReference>
<dbReference type="STRING" id="1849047.A0A3D8QD75"/>
<gene>
    <name evidence="4" type="ORF">BP6252_12645</name>
</gene>
<evidence type="ECO:0000259" key="3">
    <source>
        <dbReference type="Pfam" id="PF14420"/>
    </source>
</evidence>
<reference evidence="4 5" key="1">
    <citation type="journal article" date="2018" name="IMA Fungus">
        <title>IMA Genome-F 9: Draft genome sequence of Annulohypoxylon stygium, Aspergillus mulundensis, Berkeleyomyces basicola (syn. Thielaviopsis basicola), Ceratocystis smalleyi, two Cercospora beticola strains, Coleophoma cylindrospora, Fusarium fracticaudum, Phialophora cf. hyalina, and Morchella septimelata.</title>
        <authorList>
            <person name="Wingfield B.D."/>
            <person name="Bills G.F."/>
            <person name="Dong Y."/>
            <person name="Huang W."/>
            <person name="Nel W.J."/>
            <person name="Swalarsk-Parry B.S."/>
            <person name="Vaghefi N."/>
            <person name="Wilken P.M."/>
            <person name="An Z."/>
            <person name="de Beer Z.W."/>
            <person name="De Vos L."/>
            <person name="Chen L."/>
            <person name="Duong T.A."/>
            <person name="Gao Y."/>
            <person name="Hammerbacher A."/>
            <person name="Kikkert J.R."/>
            <person name="Li Y."/>
            <person name="Li H."/>
            <person name="Li K."/>
            <person name="Li Q."/>
            <person name="Liu X."/>
            <person name="Ma X."/>
            <person name="Naidoo K."/>
            <person name="Pethybridge S.J."/>
            <person name="Sun J."/>
            <person name="Steenkamp E.T."/>
            <person name="van der Nest M.A."/>
            <person name="van Wyk S."/>
            <person name="Wingfield M.J."/>
            <person name="Xiong C."/>
            <person name="Yue Q."/>
            <person name="Zhang X."/>
        </authorList>
    </citation>
    <scope>NUCLEOTIDE SEQUENCE [LARGE SCALE GENOMIC DNA]</scope>
    <source>
        <strain evidence="4 5">BP6252</strain>
    </source>
</reference>
<feature type="compositionally biased region" description="Basic and acidic residues" evidence="2">
    <location>
        <begin position="697"/>
        <end position="710"/>
    </location>
</feature>
<evidence type="ECO:0000256" key="2">
    <source>
        <dbReference type="SAM" id="MobiDB-lite"/>
    </source>
</evidence>
<dbReference type="SUPFAM" id="SSF48403">
    <property type="entry name" value="Ankyrin repeat"/>
    <property type="match status" value="1"/>
</dbReference>
<keyword evidence="5" id="KW-1185">Reference proteome</keyword>
<feature type="repeat" description="ANK" evidence="1">
    <location>
        <begin position="404"/>
        <end position="436"/>
    </location>
</feature>
<dbReference type="InterPro" id="IPR036770">
    <property type="entry name" value="Ankyrin_rpt-contain_sf"/>
</dbReference>
<evidence type="ECO:0000256" key="1">
    <source>
        <dbReference type="PROSITE-ProRule" id="PRU00023"/>
    </source>
</evidence>
<dbReference type="InterPro" id="IPR025676">
    <property type="entry name" value="Clr5_dom"/>
</dbReference>
<dbReference type="InterPro" id="IPR002110">
    <property type="entry name" value="Ankyrin_rpt"/>
</dbReference>
<proteinExistence type="predicted"/>
<comment type="caution">
    <text evidence="4">The sequence shown here is derived from an EMBL/GenBank/DDBJ whole genome shotgun (WGS) entry which is preliminary data.</text>
</comment>
<dbReference type="SMART" id="SM00248">
    <property type="entry name" value="ANK"/>
    <property type="match status" value="3"/>
</dbReference>
<evidence type="ECO:0000313" key="4">
    <source>
        <dbReference type="EMBL" id="RDW59558.1"/>
    </source>
</evidence>
<dbReference type="Pfam" id="PF13637">
    <property type="entry name" value="Ank_4"/>
    <property type="match status" value="1"/>
</dbReference>
<dbReference type="Proteomes" id="UP000256645">
    <property type="component" value="Unassembled WGS sequence"/>
</dbReference>
<feature type="region of interest" description="Disordered" evidence="2">
    <location>
        <begin position="670"/>
        <end position="739"/>
    </location>
</feature>
<name>A0A3D8QD75_9HELO</name>
<organism evidence="4 5">
    <name type="scientific">Coleophoma cylindrospora</name>
    <dbReference type="NCBI Taxonomy" id="1849047"/>
    <lineage>
        <taxon>Eukaryota</taxon>
        <taxon>Fungi</taxon>
        <taxon>Dikarya</taxon>
        <taxon>Ascomycota</taxon>
        <taxon>Pezizomycotina</taxon>
        <taxon>Leotiomycetes</taxon>
        <taxon>Helotiales</taxon>
        <taxon>Dermateaceae</taxon>
        <taxon>Coleophoma</taxon>
    </lineage>
</organism>